<reference evidence="2" key="1">
    <citation type="submission" date="2021-06" db="EMBL/GenBank/DDBJ databases">
        <title>Comparative genomics, transcriptomics and evolutionary studies reveal genomic signatures of adaptation to plant cell wall in hemibiotrophic fungi.</title>
        <authorList>
            <consortium name="DOE Joint Genome Institute"/>
            <person name="Baroncelli R."/>
            <person name="Diaz J.F."/>
            <person name="Benocci T."/>
            <person name="Peng M."/>
            <person name="Battaglia E."/>
            <person name="Haridas S."/>
            <person name="Andreopoulos W."/>
            <person name="Labutti K."/>
            <person name="Pangilinan J."/>
            <person name="Floch G.L."/>
            <person name="Makela M.R."/>
            <person name="Henrissat B."/>
            <person name="Grigoriev I.V."/>
            <person name="Crouch J.A."/>
            <person name="De Vries R.P."/>
            <person name="Sukno S.A."/>
            <person name="Thon M.R."/>
        </authorList>
    </citation>
    <scope>NUCLEOTIDE SEQUENCE</scope>
    <source>
        <strain evidence="2">CBS 102054</strain>
    </source>
</reference>
<accession>A0AAJ0E989</accession>
<keyword evidence="1" id="KW-0732">Signal</keyword>
<protein>
    <recommendedName>
        <fullName evidence="4">Secreted protein</fullName>
    </recommendedName>
</protein>
<feature type="chain" id="PRO_5042474723" description="Secreted protein" evidence="1">
    <location>
        <begin position="30"/>
        <end position="70"/>
    </location>
</feature>
<feature type="signal peptide" evidence="1">
    <location>
        <begin position="1"/>
        <end position="29"/>
    </location>
</feature>
<proteinExistence type="predicted"/>
<keyword evidence="3" id="KW-1185">Reference proteome</keyword>
<evidence type="ECO:0000313" key="2">
    <source>
        <dbReference type="EMBL" id="KAK1623654.1"/>
    </source>
</evidence>
<dbReference type="AlphaFoldDB" id="A0AAJ0E989"/>
<evidence type="ECO:0000313" key="3">
    <source>
        <dbReference type="Proteomes" id="UP001243989"/>
    </source>
</evidence>
<comment type="caution">
    <text evidence="2">The sequence shown here is derived from an EMBL/GenBank/DDBJ whole genome shotgun (WGS) entry which is preliminary data.</text>
</comment>
<sequence>MARVTRIRQRIPNSLSGSLFCLLFVPGLADCRCADWLPAARPGRQVLPGRALIGLVSSSRLLRPIINWTH</sequence>
<dbReference type="GeneID" id="85476251"/>
<dbReference type="RefSeq" id="XP_060439649.1">
    <property type="nucleotide sequence ID" value="XM_060591389.1"/>
</dbReference>
<evidence type="ECO:0000256" key="1">
    <source>
        <dbReference type="SAM" id="SignalP"/>
    </source>
</evidence>
<evidence type="ECO:0008006" key="4">
    <source>
        <dbReference type="Google" id="ProtNLM"/>
    </source>
</evidence>
<gene>
    <name evidence="2" type="ORF">BDP81DRAFT_439267</name>
</gene>
<organism evidence="2 3">
    <name type="scientific">Colletotrichum phormii</name>
    <dbReference type="NCBI Taxonomy" id="359342"/>
    <lineage>
        <taxon>Eukaryota</taxon>
        <taxon>Fungi</taxon>
        <taxon>Dikarya</taxon>
        <taxon>Ascomycota</taxon>
        <taxon>Pezizomycotina</taxon>
        <taxon>Sordariomycetes</taxon>
        <taxon>Hypocreomycetidae</taxon>
        <taxon>Glomerellales</taxon>
        <taxon>Glomerellaceae</taxon>
        <taxon>Colletotrichum</taxon>
        <taxon>Colletotrichum acutatum species complex</taxon>
    </lineage>
</organism>
<dbReference type="EMBL" id="JAHMHQ010000028">
    <property type="protein sequence ID" value="KAK1623654.1"/>
    <property type="molecule type" value="Genomic_DNA"/>
</dbReference>
<dbReference type="Proteomes" id="UP001243989">
    <property type="component" value="Unassembled WGS sequence"/>
</dbReference>
<name>A0AAJ0E989_9PEZI</name>